<feature type="compositionally biased region" description="Basic and acidic residues" evidence="4">
    <location>
        <begin position="862"/>
        <end position="886"/>
    </location>
</feature>
<name>A0A6S7I2U7_PARCT</name>
<dbReference type="Pfam" id="PF25572">
    <property type="entry name" value="TPR_ZSWIM8"/>
    <property type="match status" value="1"/>
</dbReference>
<protein>
    <recommendedName>
        <fullName evidence="9">Zinc finger SWIM domain-containing 8-like</fullName>
    </recommendedName>
</protein>
<dbReference type="PANTHER" id="PTHR22619">
    <property type="entry name" value="ZINC FINGER SWIM DOMAIN CONTAINING PROTEIN 4, 5, 6"/>
    <property type="match status" value="1"/>
</dbReference>
<organism evidence="7 8">
    <name type="scientific">Paramuricea clavata</name>
    <name type="common">Red gorgonian</name>
    <name type="synonym">Violescent sea-whip</name>
    <dbReference type="NCBI Taxonomy" id="317549"/>
    <lineage>
        <taxon>Eukaryota</taxon>
        <taxon>Metazoa</taxon>
        <taxon>Cnidaria</taxon>
        <taxon>Anthozoa</taxon>
        <taxon>Octocorallia</taxon>
        <taxon>Malacalcyonacea</taxon>
        <taxon>Plexauridae</taxon>
        <taxon>Paramuricea</taxon>
    </lineage>
</organism>
<feature type="compositionally biased region" description="Basic and acidic residues" evidence="4">
    <location>
        <begin position="803"/>
        <end position="813"/>
    </location>
</feature>
<sequence length="1533" mass="171446">MEVDTHSDSGENNDGTFSFEDSDRFDEMSLCSWVSDPESICGDWRGWKRSVVNSDPFPSKNSQPNVESLMELCSKVVAVSVSFETVEKCCPNLPEQLQLRIAFWSFPRSDDNIRLYSCLANGSSEEFSKGEQLYRAKAVVQPLQIGFHLNGSVLPYNHGMVVANTNVEQVRSHKPAVVFDRGHVTSCMCTCSPSAAWCCHIVALCLHRIYQSQSVGLRPPVSESLSRLQRSQLQKFSQYLITELPQQLLPYAQKLLDELLLSNDSEINTVVGAPDPTAGPSAEDKNQWWMDEKALRDNVRKMLSKFCGPGPYVLEEAYNLQFASTAPPTAAEWSNLLRPLTTHDPEGMWNLLSIVRELFQHRDPNAIELLQLLTQECLSFEQIVIWWFNSRSQRSEEAISRLKRTITTRLVVLWRLACLDPVLSSAERKRLKERLEQCHNKAIEKAKNARYMGKHVFAFGRAIENFPGFKIAIEACSIDWSLILLPSIQNSQDQMLSQEISGHTSNADVETKRVEDLNEDIHTLCTRAEALQVHGYPEGSEIAELVAEKILTEASQVQEGADNEERHAEDARCFIKTSVVQTTFLCSVLCQDSSKHHLAFRIGLHGLEVLRRPARSKALEVKLANQETELVGLLNKLPLGPAELAVVRERAKLLCQGKLERGQAVLPIKLAIFLFQVLTKTSATSDEDKELGFKTGLTALNMKADILETEYPMLCEGMRRQRGELAVALLDYSKDNTTYLQQVKECLLDRKRYGLEAKFNNNRRNSNNQRRKTKARGKTAENRRTGGFGQRGRRQSSNDDDDNPRALHEDKPTTSKSTSSGSRQSSWSSCLSDDLSPRDEFRAARDSGRDSDNDAHAPVGRSSREDYSEGEIPGDHSPGEEVRMERSNSGLIGAEGSLSGSRGDLHEGTSNLPIDIPNDRNSIEVQNGSQDSIPQNDVKNNIAQNVDNEDRIPQNDSENCSPQNDSENGIAQDDDGWIEDDGWNDSPNPSAQNDNENAQNDDREKRYGKYGRSDSKSKRGKKTGKSYHDNRSLEAEAHFTFELAKKVLMLAGGVTPSPNSIFGQAEPTTNVTQSICNRPLQLCAFELGLFALGLHNTTCFNWLSRTYSAHVSWISTQALELGNAALSILLEKWDKHLTPAEVASIADRASKSNDQVTVQTAAQLALACLSMAHTLNPGYIRSSLGQCKERGSELLEQACMAVESAADGGGVYPEVLFEVAKHWEYLYKQTQPQETTERVSPESGSNEDNEERVAHDTRDSHNTRDSHEESHVPRHAPSPQPAPQPVIVKMARMGFTPSHHVQATPYGYRENRNYGLFIPLPTPEQLVQQQISQQVQHLIEAYQGGRGQQQVAYQLVNAYRVGMLALENLGRRPVNDQPNTMLAKNPPHKADIHWLCHIANKVGIADLQRFCRVCVNSIHSPFVLHELSLEAAGLLAKSNPSQIAFHLRSSSLSPMVQKCLMNYAQCVHQNLQNLPKSEYPEFVELIMRARGAYCMAPGGMTLFNDLLQNVRRSTAKKKDLWQKITTGLAHQQK</sequence>
<proteinExistence type="predicted"/>
<feature type="region of interest" description="Disordered" evidence="4">
    <location>
        <begin position="758"/>
        <end position="1029"/>
    </location>
</feature>
<feature type="compositionally biased region" description="Basic and acidic residues" evidence="4">
    <location>
        <begin position="1000"/>
        <end position="1017"/>
    </location>
</feature>
<evidence type="ECO:0000256" key="4">
    <source>
        <dbReference type="SAM" id="MobiDB-lite"/>
    </source>
</evidence>
<feature type="domain" description="ZSWIM4-8 C-terminal" evidence="5">
    <location>
        <begin position="1352"/>
        <end position="1520"/>
    </location>
</feature>
<evidence type="ECO:0000256" key="2">
    <source>
        <dbReference type="ARBA" id="ARBA00022771"/>
    </source>
</evidence>
<keyword evidence="1" id="KW-0479">Metal-binding</keyword>
<dbReference type="Pfam" id="PF21055">
    <property type="entry name" value="ZSWIM4-8_C"/>
    <property type="match status" value="1"/>
</dbReference>
<feature type="compositionally biased region" description="Acidic residues" evidence="4">
    <location>
        <begin position="972"/>
        <end position="983"/>
    </location>
</feature>
<evidence type="ECO:0000259" key="6">
    <source>
        <dbReference type="Pfam" id="PF25572"/>
    </source>
</evidence>
<feature type="domain" description="ZSWIM8 TPR repeats" evidence="6">
    <location>
        <begin position="288"/>
        <end position="477"/>
    </location>
</feature>
<keyword evidence="8" id="KW-1185">Reference proteome</keyword>
<dbReference type="GO" id="GO:0008270">
    <property type="term" value="F:zinc ion binding"/>
    <property type="evidence" value="ECO:0007669"/>
    <property type="project" value="UniProtKB-KW"/>
</dbReference>
<keyword evidence="2" id="KW-0863">Zinc-finger</keyword>
<accession>A0A6S7I2U7</accession>
<feature type="compositionally biased region" description="Basic and acidic residues" evidence="4">
    <location>
        <begin position="1251"/>
        <end position="1272"/>
    </location>
</feature>
<evidence type="ECO:0000313" key="7">
    <source>
        <dbReference type="EMBL" id="CAB4012694.1"/>
    </source>
</evidence>
<gene>
    <name evidence="7" type="ORF">PACLA_8A040603</name>
</gene>
<dbReference type="EMBL" id="CACRXK020007601">
    <property type="protein sequence ID" value="CAB4012694.1"/>
    <property type="molecule type" value="Genomic_DNA"/>
</dbReference>
<feature type="compositionally biased region" description="Polar residues" evidence="4">
    <location>
        <begin position="954"/>
        <end position="969"/>
    </location>
</feature>
<reference evidence="7" key="1">
    <citation type="submission" date="2020-04" db="EMBL/GenBank/DDBJ databases">
        <authorList>
            <person name="Alioto T."/>
            <person name="Alioto T."/>
            <person name="Gomez Garrido J."/>
        </authorList>
    </citation>
    <scope>NUCLEOTIDE SEQUENCE</scope>
    <source>
        <strain evidence="7">A484AB</strain>
    </source>
</reference>
<comment type="caution">
    <text evidence="7">The sequence shown here is derived from an EMBL/GenBank/DDBJ whole genome shotgun (WGS) entry which is preliminary data.</text>
</comment>
<dbReference type="PANTHER" id="PTHR22619:SF1">
    <property type="entry name" value="ZINC FINGER SWIM DOMAIN-CONTAINING PROTEIN 8"/>
    <property type="match status" value="1"/>
</dbReference>
<dbReference type="OrthoDB" id="10013584at2759"/>
<feature type="compositionally biased region" description="Polar residues" evidence="4">
    <location>
        <begin position="923"/>
        <end position="946"/>
    </location>
</feature>
<evidence type="ECO:0000256" key="1">
    <source>
        <dbReference type="ARBA" id="ARBA00022723"/>
    </source>
</evidence>
<evidence type="ECO:0000256" key="3">
    <source>
        <dbReference type="ARBA" id="ARBA00022833"/>
    </source>
</evidence>
<feature type="compositionally biased region" description="Low complexity" evidence="4">
    <location>
        <begin position="815"/>
        <end position="832"/>
    </location>
</feature>
<keyword evidence="3" id="KW-0862">Zinc</keyword>
<feature type="region of interest" description="Disordered" evidence="4">
    <location>
        <begin position="1231"/>
        <end position="1284"/>
    </location>
</feature>
<dbReference type="GO" id="GO:0031462">
    <property type="term" value="C:Cul2-RING ubiquitin ligase complex"/>
    <property type="evidence" value="ECO:0007669"/>
    <property type="project" value="TreeGrafter"/>
</dbReference>
<dbReference type="Proteomes" id="UP001152795">
    <property type="component" value="Unassembled WGS sequence"/>
</dbReference>
<dbReference type="InterPro" id="IPR057945">
    <property type="entry name" value="TPR_ZSWIM8"/>
</dbReference>
<evidence type="ECO:0000313" key="8">
    <source>
        <dbReference type="Proteomes" id="UP001152795"/>
    </source>
</evidence>
<dbReference type="InterPro" id="IPR048370">
    <property type="entry name" value="ZSWIM4-8_C"/>
</dbReference>
<feature type="compositionally biased region" description="Basic and acidic residues" evidence="4">
    <location>
        <begin position="835"/>
        <end position="855"/>
    </location>
</feature>
<feature type="region of interest" description="Disordered" evidence="4">
    <location>
        <begin position="1"/>
        <end position="20"/>
    </location>
</feature>
<evidence type="ECO:0008006" key="9">
    <source>
        <dbReference type="Google" id="ProtNLM"/>
    </source>
</evidence>
<evidence type="ECO:0000259" key="5">
    <source>
        <dbReference type="Pfam" id="PF21055"/>
    </source>
</evidence>